<dbReference type="FunFam" id="3.10.20.90:FF:000072">
    <property type="entry name" value="Next to BRCA1 gene 1 protein"/>
    <property type="match status" value="1"/>
</dbReference>
<evidence type="ECO:0000313" key="2">
    <source>
        <dbReference type="Proteomes" id="UP001432027"/>
    </source>
</evidence>
<sequence>MEDKIHFKITHAGETRRFALSRGEADLLSTLRVNVANIIGNSDAKLYWKDQDSQIVLDSAEDLSVAIDYAESQNKLACIVLDTGVEKGSTKIGKVVTEKREQDHFQWPRISLRYM</sequence>
<dbReference type="InterPro" id="IPR052260">
    <property type="entry name" value="Autophagy_Rcpt_SigReg"/>
</dbReference>
<dbReference type="Proteomes" id="UP001432027">
    <property type="component" value="Unassembled WGS sequence"/>
</dbReference>
<dbReference type="SUPFAM" id="SSF54277">
    <property type="entry name" value="CAD &amp; PB1 domains"/>
    <property type="match status" value="1"/>
</dbReference>
<evidence type="ECO:0008006" key="3">
    <source>
        <dbReference type="Google" id="ProtNLM"/>
    </source>
</evidence>
<gene>
    <name evidence="1" type="ORF">PENTCL1PPCAC_1710</name>
</gene>
<evidence type="ECO:0000313" key="1">
    <source>
        <dbReference type="EMBL" id="GMS79535.1"/>
    </source>
</evidence>
<accession>A0AAV5S9Y8</accession>
<comment type="caution">
    <text evidence="1">The sequence shown here is derived from an EMBL/GenBank/DDBJ whole genome shotgun (WGS) entry which is preliminary data.</text>
</comment>
<dbReference type="EMBL" id="BTSX01000001">
    <property type="protein sequence ID" value="GMS79535.1"/>
    <property type="molecule type" value="Genomic_DNA"/>
</dbReference>
<keyword evidence="2" id="KW-1185">Reference proteome</keyword>
<reference evidence="1" key="1">
    <citation type="submission" date="2023-10" db="EMBL/GenBank/DDBJ databases">
        <title>Genome assembly of Pristionchus species.</title>
        <authorList>
            <person name="Yoshida K."/>
            <person name="Sommer R.J."/>
        </authorList>
    </citation>
    <scope>NUCLEOTIDE SEQUENCE</scope>
    <source>
        <strain evidence="1">RS0144</strain>
    </source>
</reference>
<dbReference type="Gene3D" id="3.10.20.90">
    <property type="entry name" value="Phosphatidylinositol 3-kinase Catalytic Subunit, Chain A, domain 1"/>
    <property type="match status" value="1"/>
</dbReference>
<dbReference type="AlphaFoldDB" id="A0AAV5S9Y8"/>
<organism evidence="1 2">
    <name type="scientific">Pristionchus entomophagus</name>
    <dbReference type="NCBI Taxonomy" id="358040"/>
    <lineage>
        <taxon>Eukaryota</taxon>
        <taxon>Metazoa</taxon>
        <taxon>Ecdysozoa</taxon>
        <taxon>Nematoda</taxon>
        <taxon>Chromadorea</taxon>
        <taxon>Rhabditida</taxon>
        <taxon>Rhabditina</taxon>
        <taxon>Diplogasteromorpha</taxon>
        <taxon>Diplogasteroidea</taxon>
        <taxon>Neodiplogasteridae</taxon>
        <taxon>Pristionchus</taxon>
    </lineage>
</organism>
<proteinExistence type="predicted"/>
<dbReference type="PANTHER" id="PTHR15090:SF8">
    <property type="entry name" value="ZZ-TYPE ZINC FINGER-CONTAINING PROTEIN"/>
    <property type="match status" value="1"/>
</dbReference>
<dbReference type="PANTHER" id="PTHR15090">
    <property type="entry name" value="SEQUESTOSOME 1-RELATED"/>
    <property type="match status" value="1"/>
</dbReference>
<protein>
    <recommendedName>
        <fullName evidence="3">PB1 domain-containing protein</fullName>
    </recommendedName>
</protein>
<name>A0AAV5S9Y8_9BILA</name>